<keyword evidence="4 6" id="KW-1133">Transmembrane helix</keyword>
<feature type="transmembrane region" description="Helical" evidence="6">
    <location>
        <begin position="76"/>
        <end position="95"/>
    </location>
</feature>
<comment type="subcellular location">
    <subcellularLocation>
        <location evidence="1">Cell membrane</location>
        <topology evidence="1">Multi-pass membrane protein</topology>
    </subcellularLocation>
</comment>
<dbReference type="Pfam" id="PF07690">
    <property type="entry name" value="MFS_1"/>
    <property type="match status" value="1"/>
</dbReference>
<dbReference type="RefSeq" id="WP_007416216.1">
    <property type="nucleotide sequence ID" value="NZ_ABOX02000024.1"/>
</dbReference>
<dbReference type="Pfam" id="PF13347">
    <property type="entry name" value="MFS_2"/>
    <property type="match status" value="1"/>
</dbReference>
<gene>
    <name evidence="8" type="ORF">Cflav_PD2532</name>
</gene>
<evidence type="ECO:0000256" key="2">
    <source>
        <dbReference type="ARBA" id="ARBA00022475"/>
    </source>
</evidence>
<feature type="transmembrane region" description="Helical" evidence="6">
    <location>
        <begin position="48"/>
        <end position="69"/>
    </location>
</feature>
<keyword evidence="2" id="KW-1003">Cell membrane</keyword>
<feature type="transmembrane region" description="Helical" evidence="6">
    <location>
        <begin position="212"/>
        <end position="230"/>
    </location>
</feature>
<keyword evidence="5 6" id="KW-0472">Membrane</keyword>
<dbReference type="InterPro" id="IPR036259">
    <property type="entry name" value="MFS_trans_sf"/>
</dbReference>
<dbReference type="SUPFAM" id="SSF103473">
    <property type="entry name" value="MFS general substrate transporter"/>
    <property type="match status" value="1"/>
</dbReference>
<dbReference type="GO" id="GO:0022857">
    <property type="term" value="F:transmembrane transporter activity"/>
    <property type="evidence" value="ECO:0007669"/>
    <property type="project" value="InterPro"/>
</dbReference>
<evidence type="ECO:0000256" key="3">
    <source>
        <dbReference type="ARBA" id="ARBA00022692"/>
    </source>
</evidence>
<protein>
    <submittedName>
        <fullName evidence="8">Major facilitator superfamily MFS_1</fullName>
    </submittedName>
</protein>
<dbReference type="CDD" id="cd17324">
    <property type="entry name" value="MFS_NepI_like"/>
    <property type="match status" value="1"/>
</dbReference>
<evidence type="ECO:0000313" key="8">
    <source>
        <dbReference type="EMBL" id="EEF59711.1"/>
    </source>
</evidence>
<feature type="domain" description="Major facilitator superfamily (MFS) profile" evidence="7">
    <location>
        <begin position="10"/>
        <end position="400"/>
    </location>
</feature>
<organism evidence="8 9">
    <name type="scientific">Pedosphaera parvula (strain Ellin514)</name>
    <dbReference type="NCBI Taxonomy" id="320771"/>
    <lineage>
        <taxon>Bacteria</taxon>
        <taxon>Pseudomonadati</taxon>
        <taxon>Verrucomicrobiota</taxon>
        <taxon>Pedosphaerae</taxon>
        <taxon>Pedosphaerales</taxon>
        <taxon>Pedosphaeraceae</taxon>
        <taxon>Pedosphaera</taxon>
    </lineage>
</organism>
<dbReference type="PROSITE" id="PS50850">
    <property type="entry name" value="MFS"/>
    <property type="match status" value="1"/>
</dbReference>
<evidence type="ECO:0000256" key="6">
    <source>
        <dbReference type="SAM" id="Phobius"/>
    </source>
</evidence>
<proteinExistence type="predicted"/>
<evidence type="ECO:0000256" key="1">
    <source>
        <dbReference type="ARBA" id="ARBA00004651"/>
    </source>
</evidence>
<dbReference type="STRING" id="320771.Cflav_PD2532"/>
<evidence type="ECO:0000313" key="9">
    <source>
        <dbReference type="Proteomes" id="UP000003688"/>
    </source>
</evidence>
<accession>B9XK73</accession>
<comment type="caution">
    <text evidence="8">The sequence shown here is derived from an EMBL/GenBank/DDBJ whole genome shotgun (WGS) entry which is preliminary data.</text>
</comment>
<dbReference type="AlphaFoldDB" id="B9XK73"/>
<evidence type="ECO:0000256" key="4">
    <source>
        <dbReference type="ARBA" id="ARBA00022989"/>
    </source>
</evidence>
<dbReference type="PANTHER" id="PTHR43124">
    <property type="entry name" value="PURINE EFFLUX PUMP PBUE"/>
    <property type="match status" value="1"/>
</dbReference>
<keyword evidence="9" id="KW-1185">Reference proteome</keyword>
<evidence type="ECO:0000259" key="7">
    <source>
        <dbReference type="PROSITE" id="PS50850"/>
    </source>
</evidence>
<feature type="transmembrane region" description="Helical" evidence="6">
    <location>
        <begin position="374"/>
        <end position="393"/>
    </location>
</feature>
<dbReference type="Proteomes" id="UP000003688">
    <property type="component" value="Unassembled WGS sequence"/>
</dbReference>
<reference evidence="8 9" key="1">
    <citation type="journal article" date="2011" name="J. Bacteriol.">
        <title>Genome sequence of 'Pedosphaera parvula' Ellin514, an aerobic Verrucomicrobial isolate from pasture soil.</title>
        <authorList>
            <person name="Kant R."/>
            <person name="van Passel M.W."/>
            <person name="Sangwan P."/>
            <person name="Palva A."/>
            <person name="Lucas S."/>
            <person name="Copeland A."/>
            <person name="Lapidus A."/>
            <person name="Glavina Del Rio T."/>
            <person name="Dalin E."/>
            <person name="Tice H."/>
            <person name="Bruce D."/>
            <person name="Goodwin L."/>
            <person name="Pitluck S."/>
            <person name="Chertkov O."/>
            <person name="Larimer F.W."/>
            <person name="Land M.L."/>
            <person name="Hauser L."/>
            <person name="Brettin T.S."/>
            <person name="Detter J.C."/>
            <person name="Han S."/>
            <person name="de Vos W.M."/>
            <person name="Janssen P.H."/>
            <person name="Smidt H."/>
        </authorList>
    </citation>
    <scope>NUCLEOTIDE SEQUENCE [LARGE SCALE GENOMIC DNA]</scope>
    <source>
        <strain evidence="8 9">Ellin514</strain>
    </source>
</reference>
<sequence length="421" mass="45055">MKFTRYQIFVVAVLAFLQFTIILDFMILSPLGAMLLEELKIPTTKFGLVVSVYAFSAGVSGLLTAGFADKFDRKKLLLFFYTGFILGTVLCGIASNYHFLLIARIVTGLFGGVIGSITMAITADLFALEMRGRVMGIVQTAFAASQVMGLPMGLFLSNHWGWHAPFLMIAGIGTAVGVVIAIGLKPIDAHLKIKNDRNAFEHLFKTVLRPNYLRAFAATVVLATGGFMLMPFGSTFTVHNLGISMDKLPMIYMVTGTCAIIAGPLIGRLSDAIGKYPVFFMGSVLGMIMVVIYCNLGITPLWAVILVSVLLFIAISARMISISALISAVPDMKDRGAFMSVNASTQQFAGGIASALAGLIVVQNQSGKLERYGLLGYVVVCAMLVTLGLMYSIHKMVQAKAKAMPTAEAAGKEAVPASTGR</sequence>
<feature type="transmembrane region" description="Helical" evidence="6">
    <location>
        <begin position="101"/>
        <end position="122"/>
    </location>
</feature>
<feature type="transmembrane region" description="Helical" evidence="6">
    <location>
        <begin position="278"/>
        <end position="298"/>
    </location>
</feature>
<dbReference type="InterPro" id="IPR011701">
    <property type="entry name" value="MFS"/>
</dbReference>
<dbReference type="Gene3D" id="1.20.1250.20">
    <property type="entry name" value="MFS general substrate transporter like domains"/>
    <property type="match status" value="1"/>
</dbReference>
<feature type="transmembrane region" description="Helical" evidence="6">
    <location>
        <begin position="134"/>
        <end position="156"/>
    </location>
</feature>
<feature type="transmembrane region" description="Helical" evidence="6">
    <location>
        <begin position="7"/>
        <end position="28"/>
    </location>
</feature>
<feature type="transmembrane region" description="Helical" evidence="6">
    <location>
        <begin position="162"/>
        <end position="184"/>
    </location>
</feature>
<dbReference type="PANTHER" id="PTHR43124:SF3">
    <property type="entry name" value="CHLORAMPHENICOL EFFLUX PUMP RV0191"/>
    <property type="match status" value="1"/>
</dbReference>
<dbReference type="InterPro" id="IPR050189">
    <property type="entry name" value="MFS_Efflux_Transporters"/>
</dbReference>
<name>B9XK73_PEDPL</name>
<dbReference type="InterPro" id="IPR020846">
    <property type="entry name" value="MFS_dom"/>
</dbReference>
<feature type="transmembrane region" description="Helical" evidence="6">
    <location>
        <begin position="304"/>
        <end position="329"/>
    </location>
</feature>
<feature type="transmembrane region" description="Helical" evidence="6">
    <location>
        <begin position="250"/>
        <end position="266"/>
    </location>
</feature>
<feature type="transmembrane region" description="Helical" evidence="6">
    <location>
        <begin position="341"/>
        <end position="362"/>
    </location>
</feature>
<dbReference type="EMBL" id="ABOX02000024">
    <property type="protein sequence ID" value="EEF59711.1"/>
    <property type="molecule type" value="Genomic_DNA"/>
</dbReference>
<evidence type="ECO:0000256" key="5">
    <source>
        <dbReference type="ARBA" id="ARBA00023136"/>
    </source>
</evidence>
<dbReference type="GO" id="GO:0005886">
    <property type="term" value="C:plasma membrane"/>
    <property type="evidence" value="ECO:0007669"/>
    <property type="project" value="UniProtKB-SubCell"/>
</dbReference>
<keyword evidence="3 6" id="KW-0812">Transmembrane</keyword>